<dbReference type="PANTHER" id="PTHR43289:SF6">
    <property type="entry name" value="SERINE_THREONINE-PROTEIN KINASE NEKL-3"/>
    <property type="match status" value="1"/>
</dbReference>
<evidence type="ECO:0000313" key="9">
    <source>
        <dbReference type="Proteomes" id="UP000249799"/>
    </source>
</evidence>
<feature type="binding site" evidence="5">
    <location>
        <position position="54"/>
    </location>
    <ligand>
        <name>ATP</name>
        <dbReference type="ChEBI" id="CHEBI:30616"/>
    </ligand>
</feature>
<feature type="compositionally biased region" description="Low complexity" evidence="6">
    <location>
        <begin position="536"/>
        <end position="551"/>
    </location>
</feature>
<dbReference type="KEGG" id="bsed:DN745_15830"/>
<dbReference type="InterPro" id="IPR011009">
    <property type="entry name" value="Kinase-like_dom_sf"/>
</dbReference>
<sequence length="590" mass="63664">MRDKAPTSLRDTEMPREGDVIDGRYLVDKVIGRGGMSCIVRARQLTMQRDVAIKLLHPHVAEDAATLTRFEREVHLAKSLAHPNIIQYYDYGTLDNGSMYLVMELLNGCDLHALIQQEGTLGLHRAIDITIQILDGLTEAHAKSVIHRDLKPRNIFMLELNRRGDYVKILDFGIAKSMRAGESELTKTGVVCGTPSYLAPELLITQQVSPGSDLYSVGLVFLEMLTGRRAFKADTMARTFFMQLRHPVPIPAGYRGTPLEKFLLHALAKHPDDRFLSAQEMIDELEVLRLQFPTDIRLDPGSIDSLVDSAASKAPGMSAIDNMGLEILRDPAWAITPTPMPVHLDPPVGDDEPTTLAEWSSQTKPSRAALAQSAAHGDSSADPQGFSAPQSPALIPAKPRRTAQPLRTEEMARVDRADVEDDTPRSRALLFGALALGLAAALGLTLSANFINNSTTSEVSTASSEPPSPATPASSKPGLAPKPDPDFAFINRLDEPAEPVIEPAPAGEKDSDSSAPQNAKPDPAPPESTPAPPTPADTATPQAPSAPAPAKAPKKSTKKTAPRTRPRPAPKKRAPTSVDDIMNNNTIFGD</sequence>
<dbReference type="SMART" id="SM00220">
    <property type="entry name" value="S_TKc"/>
    <property type="match status" value="1"/>
</dbReference>
<evidence type="ECO:0000256" key="6">
    <source>
        <dbReference type="SAM" id="MobiDB-lite"/>
    </source>
</evidence>
<dbReference type="CDD" id="cd14014">
    <property type="entry name" value="STKc_PknB_like"/>
    <property type="match status" value="1"/>
</dbReference>
<feature type="region of interest" description="Disordered" evidence="6">
    <location>
        <begin position="362"/>
        <end position="408"/>
    </location>
</feature>
<keyword evidence="2 5" id="KW-0547">Nucleotide-binding</keyword>
<dbReference type="PANTHER" id="PTHR43289">
    <property type="entry name" value="MITOGEN-ACTIVATED PROTEIN KINASE KINASE KINASE 20-RELATED"/>
    <property type="match status" value="1"/>
</dbReference>
<keyword evidence="3" id="KW-0418">Kinase</keyword>
<feature type="compositionally biased region" description="Pro residues" evidence="6">
    <location>
        <begin position="522"/>
        <end position="535"/>
    </location>
</feature>
<dbReference type="RefSeq" id="WP_111336305.1">
    <property type="nucleotide sequence ID" value="NZ_CP030032.1"/>
</dbReference>
<keyword evidence="9" id="KW-1185">Reference proteome</keyword>
<gene>
    <name evidence="8" type="ORF">DN745_15830</name>
</gene>
<dbReference type="InterPro" id="IPR017441">
    <property type="entry name" value="Protein_kinase_ATP_BS"/>
</dbReference>
<dbReference type="OrthoDB" id="9779541at2"/>
<dbReference type="Pfam" id="PF00069">
    <property type="entry name" value="Pkinase"/>
    <property type="match status" value="1"/>
</dbReference>
<evidence type="ECO:0000256" key="5">
    <source>
        <dbReference type="PROSITE-ProRule" id="PRU10141"/>
    </source>
</evidence>
<dbReference type="Gene3D" id="1.10.510.10">
    <property type="entry name" value="Transferase(Phosphotransferase) domain 1"/>
    <property type="match status" value="1"/>
</dbReference>
<organism evidence="8 9">
    <name type="scientific">Bradymonas sediminis</name>
    <dbReference type="NCBI Taxonomy" id="1548548"/>
    <lineage>
        <taxon>Bacteria</taxon>
        <taxon>Deltaproteobacteria</taxon>
        <taxon>Bradymonadales</taxon>
        <taxon>Bradymonadaceae</taxon>
        <taxon>Bradymonas</taxon>
    </lineage>
</organism>
<dbReference type="GO" id="GO:0005524">
    <property type="term" value="F:ATP binding"/>
    <property type="evidence" value="ECO:0007669"/>
    <property type="project" value="UniProtKB-UniRule"/>
</dbReference>
<evidence type="ECO:0000256" key="2">
    <source>
        <dbReference type="ARBA" id="ARBA00022741"/>
    </source>
</evidence>
<dbReference type="Proteomes" id="UP000249799">
    <property type="component" value="Chromosome"/>
</dbReference>
<feature type="domain" description="Protein kinase" evidence="7">
    <location>
        <begin position="25"/>
        <end position="288"/>
    </location>
</feature>
<evidence type="ECO:0000256" key="3">
    <source>
        <dbReference type="ARBA" id="ARBA00022777"/>
    </source>
</evidence>
<dbReference type="PROSITE" id="PS50011">
    <property type="entry name" value="PROTEIN_KINASE_DOM"/>
    <property type="match status" value="1"/>
</dbReference>
<keyword evidence="1" id="KW-0808">Transferase</keyword>
<evidence type="ECO:0000256" key="1">
    <source>
        <dbReference type="ARBA" id="ARBA00022679"/>
    </source>
</evidence>
<evidence type="ECO:0000313" key="8">
    <source>
        <dbReference type="EMBL" id="AWV90704.1"/>
    </source>
</evidence>
<dbReference type="EMBL" id="CP030032">
    <property type="protein sequence ID" value="AWV90704.1"/>
    <property type="molecule type" value="Genomic_DNA"/>
</dbReference>
<dbReference type="GO" id="GO:0004674">
    <property type="term" value="F:protein serine/threonine kinase activity"/>
    <property type="evidence" value="ECO:0007669"/>
    <property type="project" value="TreeGrafter"/>
</dbReference>
<evidence type="ECO:0000256" key="4">
    <source>
        <dbReference type="ARBA" id="ARBA00022840"/>
    </source>
</evidence>
<keyword evidence="4 5" id="KW-0067">ATP-binding</keyword>
<dbReference type="Gene3D" id="3.30.200.20">
    <property type="entry name" value="Phosphorylase Kinase, domain 1"/>
    <property type="match status" value="1"/>
</dbReference>
<dbReference type="PROSITE" id="PS00108">
    <property type="entry name" value="PROTEIN_KINASE_ST"/>
    <property type="match status" value="1"/>
</dbReference>
<feature type="region of interest" description="Disordered" evidence="6">
    <location>
        <begin position="457"/>
        <end position="590"/>
    </location>
</feature>
<proteinExistence type="predicted"/>
<dbReference type="AlphaFoldDB" id="A0A2Z4FQ00"/>
<feature type="compositionally biased region" description="Basic residues" evidence="6">
    <location>
        <begin position="552"/>
        <end position="574"/>
    </location>
</feature>
<reference evidence="8 9" key="1">
    <citation type="submission" date="2018-06" db="EMBL/GenBank/DDBJ databases">
        <title>Lujinxingia sediminis gen. nov. sp. nov., a new facultative anaerobic member of the class Deltaproteobacteria, and proposal of Lujinxingaceae fam. nov.</title>
        <authorList>
            <person name="Guo L.-Y."/>
            <person name="Li C.-M."/>
            <person name="Wang S."/>
            <person name="Du Z.-J."/>
        </authorList>
    </citation>
    <scope>NUCLEOTIDE SEQUENCE [LARGE SCALE GENOMIC DNA]</scope>
    <source>
        <strain evidence="8 9">FA350</strain>
    </source>
</reference>
<dbReference type="PROSITE" id="PS00107">
    <property type="entry name" value="PROTEIN_KINASE_ATP"/>
    <property type="match status" value="1"/>
</dbReference>
<dbReference type="InterPro" id="IPR000719">
    <property type="entry name" value="Prot_kinase_dom"/>
</dbReference>
<protein>
    <recommendedName>
        <fullName evidence="7">Protein kinase domain-containing protein</fullName>
    </recommendedName>
</protein>
<accession>A0A2Z4FQ00</accession>
<dbReference type="SUPFAM" id="SSF56112">
    <property type="entry name" value="Protein kinase-like (PK-like)"/>
    <property type="match status" value="1"/>
</dbReference>
<feature type="compositionally biased region" description="Low complexity" evidence="6">
    <location>
        <begin position="457"/>
        <end position="475"/>
    </location>
</feature>
<dbReference type="InterPro" id="IPR008271">
    <property type="entry name" value="Ser/Thr_kinase_AS"/>
</dbReference>
<name>A0A2Z4FQ00_9DELT</name>
<evidence type="ECO:0000259" key="7">
    <source>
        <dbReference type="PROSITE" id="PS50011"/>
    </source>
</evidence>